<dbReference type="AlphaFoldDB" id="A0AAC8W103"/>
<evidence type="ECO:0000313" key="4">
    <source>
        <dbReference type="Proteomes" id="UP000069935"/>
    </source>
</evidence>
<proteinExistence type="inferred from homology"/>
<evidence type="ECO:0000313" key="3">
    <source>
        <dbReference type="EMBL" id="ALG73032.1"/>
    </source>
</evidence>
<accession>A0AAC8W103</accession>
<dbReference type="InterPro" id="IPR036291">
    <property type="entry name" value="NAD(P)-bd_dom_sf"/>
</dbReference>
<dbReference type="Proteomes" id="UP000069935">
    <property type="component" value="Chromosome 2"/>
</dbReference>
<name>A0AAC8W103_9PROT</name>
<keyword evidence="4" id="KW-1185">Reference proteome</keyword>
<dbReference type="Gene3D" id="3.40.50.720">
    <property type="entry name" value="NAD(P)-binding Rossmann-like Domain"/>
    <property type="match status" value="1"/>
</dbReference>
<comment type="similarity">
    <text evidence="1">Belongs to the short-chain dehydrogenases/reductases (SDR) family.</text>
</comment>
<gene>
    <name evidence="3" type="ORF">AL072_19120</name>
</gene>
<dbReference type="EMBL" id="CP012402">
    <property type="protein sequence ID" value="ALG73032.1"/>
    <property type="molecule type" value="Genomic_DNA"/>
</dbReference>
<evidence type="ECO:0000256" key="2">
    <source>
        <dbReference type="ARBA" id="ARBA00023002"/>
    </source>
</evidence>
<dbReference type="Pfam" id="PF00106">
    <property type="entry name" value="adh_short"/>
    <property type="match status" value="1"/>
</dbReference>
<dbReference type="KEGG" id="ati:AL072_19120"/>
<reference evidence="4" key="1">
    <citation type="submission" date="2015-08" db="EMBL/GenBank/DDBJ databases">
        <title>Complete Genome Sequence of Azospirillum thiophilum BV-S.</title>
        <authorList>
            <person name="Fomenkov A."/>
            <person name="Vincze T."/>
            <person name="Grabovich M."/>
            <person name="Dubinina G."/>
            <person name="Orlova M."/>
            <person name="Belousova E."/>
            <person name="Roberts R.J."/>
        </authorList>
    </citation>
    <scope>NUCLEOTIDE SEQUENCE [LARGE SCALE GENOMIC DNA]</scope>
    <source>
        <strain evidence="4">BV-S</strain>
    </source>
</reference>
<organism evidence="3 4">
    <name type="scientific">Azospirillum thiophilum</name>
    <dbReference type="NCBI Taxonomy" id="528244"/>
    <lineage>
        <taxon>Bacteria</taxon>
        <taxon>Pseudomonadati</taxon>
        <taxon>Pseudomonadota</taxon>
        <taxon>Alphaproteobacteria</taxon>
        <taxon>Rhodospirillales</taxon>
        <taxon>Azospirillaceae</taxon>
        <taxon>Azospirillum</taxon>
    </lineage>
</organism>
<dbReference type="PRINTS" id="PR00081">
    <property type="entry name" value="GDHRDH"/>
</dbReference>
<dbReference type="InterPro" id="IPR002347">
    <property type="entry name" value="SDR_fam"/>
</dbReference>
<dbReference type="GO" id="GO:0016020">
    <property type="term" value="C:membrane"/>
    <property type="evidence" value="ECO:0007669"/>
    <property type="project" value="TreeGrafter"/>
</dbReference>
<dbReference type="GO" id="GO:0016491">
    <property type="term" value="F:oxidoreductase activity"/>
    <property type="evidence" value="ECO:0007669"/>
    <property type="project" value="UniProtKB-KW"/>
</dbReference>
<dbReference type="PANTHER" id="PTHR44196:SF1">
    <property type="entry name" value="DEHYDROGENASE_REDUCTASE SDR FAMILY MEMBER 7B"/>
    <property type="match status" value="1"/>
</dbReference>
<keyword evidence="2" id="KW-0560">Oxidoreductase</keyword>
<protein>
    <submittedName>
        <fullName evidence="3">Oxidoreductase</fullName>
    </submittedName>
</protein>
<dbReference type="PANTHER" id="PTHR44196">
    <property type="entry name" value="DEHYDROGENASE/REDUCTASE SDR FAMILY MEMBER 7B"/>
    <property type="match status" value="1"/>
</dbReference>
<evidence type="ECO:0000256" key="1">
    <source>
        <dbReference type="ARBA" id="ARBA00006484"/>
    </source>
</evidence>
<sequence length="259" mass="27056">MASRERLPVTWITGGSSGLGRALALRLAGAGTGTGNGATVALSARSAADLTAVALSAPDRIVPFPLDVTDRAATAETVATIEDRVGPIGRAVLNAGTHTPMSLEDFSADTARRLMEVNYMGVVHGLEALLPRLSARGGGQVAVVASVAGYRGLPTAAAYGPSKAALINLCESLKPDCDRAGIRLQLVCPGFVDTPLTARNPFPMPGLMPVEDAAEALAAGLDGDRFEISFPKSFTRKVRMARLLPYRLYFPLVRKVTGT</sequence>
<reference evidence="3 4" key="2">
    <citation type="journal article" date="2016" name="Genome Announc.">
        <title>Complete Genome Sequence of a Strain of Azospirillum thiophilum Isolated from a Sulfide Spring.</title>
        <authorList>
            <person name="Fomenkov A."/>
            <person name="Vincze T."/>
            <person name="Grabovich M."/>
            <person name="Anton B.P."/>
            <person name="Dubinina G."/>
            <person name="Orlova M."/>
            <person name="Belousova E."/>
            <person name="Roberts R.J."/>
        </authorList>
    </citation>
    <scope>NUCLEOTIDE SEQUENCE [LARGE SCALE GENOMIC DNA]</scope>
    <source>
        <strain evidence="3 4">BV-S</strain>
    </source>
</reference>
<dbReference type="SUPFAM" id="SSF51735">
    <property type="entry name" value="NAD(P)-binding Rossmann-fold domains"/>
    <property type="match status" value="1"/>
</dbReference>
<dbReference type="RefSeq" id="WP_045582748.1">
    <property type="nucleotide sequence ID" value="NZ_CP012402.1"/>
</dbReference>